<feature type="compositionally biased region" description="Basic and acidic residues" evidence="7">
    <location>
        <begin position="432"/>
        <end position="442"/>
    </location>
</feature>
<dbReference type="KEGG" id="afs:AFR_02755"/>
<gene>
    <name evidence="10" type="ORF">AFR_02755</name>
</gene>
<dbReference type="InterPro" id="IPR020846">
    <property type="entry name" value="MFS_dom"/>
</dbReference>
<dbReference type="OrthoDB" id="4109786at2"/>
<dbReference type="GO" id="GO:0022857">
    <property type="term" value="F:transmembrane transporter activity"/>
    <property type="evidence" value="ECO:0007669"/>
    <property type="project" value="InterPro"/>
</dbReference>
<evidence type="ECO:0000313" key="11">
    <source>
        <dbReference type="Proteomes" id="UP000017746"/>
    </source>
</evidence>
<dbReference type="InterPro" id="IPR036259">
    <property type="entry name" value="MFS_trans_sf"/>
</dbReference>
<proteinExistence type="predicted"/>
<feature type="transmembrane region" description="Helical" evidence="8">
    <location>
        <begin position="137"/>
        <end position="161"/>
    </location>
</feature>
<dbReference type="PROSITE" id="PS50850">
    <property type="entry name" value="MFS"/>
    <property type="match status" value="1"/>
</dbReference>
<dbReference type="Pfam" id="PF07690">
    <property type="entry name" value="MFS_1"/>
    <property type="match status" value="2"/>
</dbReference>
<feature type="transmembrane region" description="Helical" evidence="8">
    <location>
        <begin position="75"/>
        <end position="94"/>
    </location>
</feature>
<dbReference type="PANTHER" id="PTHR23517:SF2">
    <property type="entry name" value="MULTIDRUG RESISTANCE PROTEIN MDTH"/>
    <property type="match status" value="1"/>
</dbReference>
<dbReference type="Proteomes" id="UP000017746">
    <property type="component" value="Chromosome"/>
</dbReference>
<dbReference type="STRING" id="1246995.AFR_02755"/>
<keyword evidence="11" id="KW-1185">Reference proteome</keyword>
<evidence type="ECO:0000256" key="8">
    <source>
        <dbReference type="SAM" id="Phobius"/>
    </source>
</evidence>
<dbReference type="AlphaFoldDB" id="U5VSY7"/>
<dbReference type="eggNOG" id="COG2814">
    <property type="taxonomic scope" value="Bacteria"/>
</dbReference>
<evidence type="ECO:0000256" key="6">
    <source>
        <dbReference type="ARBA" id="ARBA00023136"/>
    </source>
</evidence>
<evidence type="ECO:0000256" key="2">
    <source>
        <dbReference type="ARBA" id="ARBA00022448"/>
    </source>
</evidence>
<feature type="transmembrane region" description="Helical" evidence="8">
    <location>
        <begin position="368"/>
        <end position="386"/>
    </location>
</feature>
<keyword evidence="3" id="KW-1003">Cell membrane</keyword>
<feature type="transmembrane region" description="Helical" evidence="8">
    <location>
        <begin position="213"/>
        <end position="238"/>
    </location>
</feature>
<feature type="transmembrane region" description="Helical" evidence="8">
    <location>
        <begin position="12"/>
        <end position="37"/>
    </location>
</feature>
<dbReference type="EMBL" id="CP006272">
    <property type="protein sequence ID" value="AGZ38840.1"/>
    <property type="molecule type" value="Genomic_DNA"/>
</dbReference>
<evidence type="ECO:0000256" key="5">
    <source>
        <dbReference type="ARBA" id="ARBA00022989"/>
    </source>
</evidence>
<evidence type="ECO:0000313" key="10">
    <source>
        <dbReference type="EMBL" id="AGZ38840.1"/>
    </source>
</evidence>
<feature type="transmembrane region" description="Helical" evidence="8">
    <location>
        <begin position="100"/>
        <end position="125"/>
    </location>
</feature>
<name>U5VSY7_9ACTN</name>
<sequence length="442" mass="44547">MRRWLPPIGRDAWLALGLNTLSCLGSGLTMPFLLVYLHTIRGIPLPTAGLILATIGVTGLVVVPLTGPLVDRVGSLRAFVGGLALGGVGIALFAPATTVAAAFGAAVVYGCSGGLTWNSFATLLSELAPPRERGPIFALRYTGANAAFGAGALVAGLITVGETAGPYVAILLVDALSYLVFAAAMLLVRLPSLPPPAPRTGGGYRVVLRDRRLLGALLVNTLLTVFALAQTSTVFAAWVTGPGGSSSRVAGVAFALNITVLLLVQLPVLRWVRGRSRLRVAALSAVFFAAAWVTLAAGVGSPALIVLSLGVFALGEALLSPTLPALVNDLAPDELRGRYNAVFALSQQAGPVLAPVLGGLALGHGLGVPYVLTLAALCLVAGAVALRGVPLTGFPTGGGGGAGDGRASGRGAGRGRARRGGTHAVADPAEDLGDRGDVPAAQ</sequence>
<evidence type="ECO:0000256" key="7">
    <source>
        <dbReference type="SAM" id="MobiDB-lite"/>
    </source>
</evidence>
<dbReference type="Gene3D" id="1.20.1250.20">
    <property type="entry name" value="MFS general substrate transporter like domains"/>
    <property type="match status" value="1"/>
</dbReference>
<feature type="domain" description="Major facilitator superfamily (MFS) profile" evidence="9">
    <location>
        <begin position="1"/>
        <end position="393"/>
    </location>
</feature>
<comment type="subcellular location">
    <subcellularLocation>
        <location evidence="1">Cell membrane</location>
        <topology evidence="1">Multi-pass membrane protein</topology>
    </subcellularLocation>
</comment>
<accession>U5VSY7</accession>
<dbReference type="GO" id="GO:0005886">
    <property type="term" value="C:plasma membrane"/>
    <property type="evidence" value="ECO:0007669"/>
    <property type="project" value="UniProtKB-SubCell"/>
</dbReference>
<feature type="compositionally biased region" description="Gly residues" evidence="7">
    <location>
        <begin position="397"/>
        <end position="412"/>
    </location>
</feature>
<organism evidence="10 11">
    <name type="scientific">Actinoplanes friuliensis DSM 7358</name>
    <dbReference type="NCBI Taxonomy" id="1246995"/>
    <lineage>
        <taxon>Bacteria</taxon>
        <taxon>Bacillati</taxon>
        <taxon>Actinomycetota</taxon>
        <taxon>Actinomycetes</taxon>
        <taxon>Micromonosporales</taxon>
        <taxon>Micromonosporaceae</taxon>
        <taxon>Actinoplanes</taxon>
    </lineage>
</organism>
<feature type="transmembrane region" description="Helical" evidence="8">
    <location>
        <begin position="280"/>
        <end position="299"/>
    </location>
</feature>
<keyword evidence="2" id="KW-0813">Transport</keyword>
<dbReference type="SUPFAM" id="SSF103473">
    <property type="entry name" value="MFS general substrate transporter"/>
    <property type="match status" value="1"/>
</dbReference>
<evidence type="ECO:0000256" key="1">
    <source>
        <dbReference type="ARBA" id="ARBA00004651"/>
    </source>
</evidence>
<dbReference type="PANTHER" id="PTHR23517">
    <property type="entry name" value="RESISTANCE PROTEIN MDTM, PUTATIVE-RELATED-RELATED"/>
    <property type="match status" value="1"/>
</dbReference>
<dbReference type="InterPro" id="IPR050171">
    <property type="entry name" value="MFS_Transporters"/>
</dbReference>
<keyword evidence="4 8" id="KW-0812">Transmembrane</keyword>
<dbReference type="InterPro" id="IPR011701">
    <property type="entry name" value="MFS"/>
</dbReference>
<feature type="transmembrane region" description="Helical" evidence="8">
    <location>
        <begin position="167"/>
        <end position="192"/>
    </location>
</feature>
<evidence type="ECO:0000256" key="4">
    <source>
        <dbReference type="ARBA" id="ARBA00022692"/>
    </source>
</evidence>
<keyword evidence="6 8" id="KW-0472">Membrane</keyword>
<dbReference type="PATRIC" id="fig|1246995.3.peg.553"/>
<protein>
    <submittedName>
        <fullName evidence="10">Major facilitator superfamily protein</fullName>
    </submittedName>
</protein>
<reference evidence="10 11" key="1">
    <citation type="journal article" date="2014" name="J. Biotechnol.">
        <title>Complete genome sequence of the actinobacterium Actinoplanes friuliensis HAG 010964, producer of the lipopeptide antibiotic friulimycin.</title>
        <authorList>
            <person name="Ruckert C."/>
            <person name="Szczepanowski R."/>
            <person name="Albersmeier A."/>
            <person name="Goesmann A."/>
            <person name="Fischer N."/>
            <person name="Steinkamper A."/>
            <person name="Puhler A."/>
            <person name="Biener R."/>
            <person name="Schwartz D."/>
            <person name="Kalinowski J."/>
        </authorList>
    </citation>
    <scope>NUCLEOTIDE SEQUENCE [LARGE SCALE GENOMIC DNA]</scope>
    <source>
        <strain evidence="10 11">DSM 7358</strain>
    </source>
</reference>
<evidence type="ECO:0000256" key="3">
    <source>
        <dbReference type="ARBA" id="ARBA00022475"/>
    </source>
</evidence>
<feature type="transmembrane region" description="Helical" evidence="8">
    <location>
        <begin position="250"/>
        <end position="268"/>
    </location>
</feature>
<evidence type="ECO:0000259" key="9">
    <source>
        <dbReference type="PROSITE" id="PS50850"/>
    </source>
</evidence>
<feature type="transmembrane region" description="Helical" evidence="8">
    <location>
        <begin position="43"/>
        <end position="63"/>
    </location>
</feature>
<keyword evidence="5 8" id="KW-1133">Transmembrane helix</keyword>
<dbReference type="HOGENOM" id="CLU_001265_60_5_11"/>
<feature type="region of interest" description="Disordered" evidence="7">
    <location>
        <begin position="397"/>
        <end position="442"/>
    </location>
</feature>